<reference evidence="1" key="1">
    <citation type="journal article" date="2021" name="New Phytol.">
        <title>Evolutionary innovations through gain and loss of genes in the ectomycorrhizal Boletales.</title>
        <authorList>
            <person name="Wu G."/>
            <person name="Miyauchi S."/>
            <person name="Morin E."/>
            <person name="Kuo A."/>
            <person name="Drula E."/>
            <person name="Varga T."/>
            <person name="Kohler A."/>
            <person name="Feng B."/>
            <person name="Cao Y."/>
            <person name="Lipzen A."/>
            <person name="Daum C."/>
            <person name="Hundley H."/>
            <person name="Pangilinan J."/>
            <person name="Johnson J."/>
            <person name="Barry K."/>
            <person name="LaButti K."/>
            <person name="Ng V."/>
            <person name="Ahrendt S."/>
            <person name="Min B."/>
            <person name="Choi I.G."/>
            <person name="Park H."/>
            <person name="Plett J.M."/>
            <person name="Magnuson J."/>
            <person name="Spatafora J.W."/>
            <person name="Nagy L.G."/>
            <person name="Henrissat B."/>
            <person name="Grigoriev I.V."/>
            <person name="Yang Z.L."/>
            <person name="Xu J."/>
            <person name="Martin F.M."/>
        </authorList>
    </citation>
    <scope>NUCLEOTIDE SEQUENCE</scope>
    <source>
        <strain evidence="1">KUC20120723A-06</strain>
    </source>
</reference>
<feature type="non-terminal residue" evidence="1">
    <location>
        <position position="1"/>
    </location>
</feature>
<dbReference type="EMBL" id="MU266859">
    <property type="protein sequence ID" value="KAH7918088.1"/>
    <property type="molecule type" value="Genomic_DNA"/>
</dbReference>
<feature type="non-terminal residue" evidence="1">
    <location>
        <position position="95"/>
    </location>
</feature>
<proteinExistence type="predicted"/>
<evidence type="ECO:0000313" key="1">
    <source>
        <dbReference type="EMBL" id="KAH7918088.1"/>
    </source>
</evidence>
<keyword evidence="2" id="KW-1185">Reference proteome</keyword>
<name>A0ACB8AZS1_9AGAM</name>
<sequence length="95" mass="10426">VTDAGGLTAWNDLPPAEQELREVQVKNTLARKVGEDVFATLTDAEKRQWTLIVRAGCCMHKELNSVKGGNAAMMEFWDNNNLEGPILLANKDNAA</sequence>
<comment type="caution">
    <text evidence="1">The sequence shown here is derived from an EMBL/GenBank/DDBJ whole genome shotgun (WGS) entry which is preliminary data.</text>
</comment>
<gene>
    <name evidence="1" type="ORF">BV22DRAFT_990657</name>
</gene>
<accession>A0ACB8AZS1</accession>
<evidence type="ECO:0000313" key="2">
    <source>
        <dbReference type="Proteomes" id="UP000790709"/>
    </source>
</evidence>
<dbReference type="Proteomes" id="UP000790709">
    <property type="component" value="Unassembled WGS sequence"/>
</dbReference>
<protein>
    <submittedName>
        <fullName evidence="1">Uncharacterized protein</fullName>
    </submittedName>
</protein>
<organism evidence="1 2">
    <name type="scientific">Leucogyrophana mollusca</name>
    <dbReference type="NCBI Taxonomy" id="85980"/>
    <lineage>
        <taxon>Eukaryota</taxon>
        <taxon>Fungi</taxon>
        <taxon>Dikarya</taxon>
        <taxon>Basidiomycota</taxon>
        <taxon>Agaricomycotina</taxon>
        <taxon>Agaricomycetes</taxon>
        <taxon>Agaricomycetidae</taxon>
        <taxon>Boletales</taxon>
        <taxon>Boletales incertae sedis</taxon>
        <taxon>Leucogyrophana</taxon>
    </lineage>
</organism>